<keyword evidence="3 8" id="KW-1134">Transmembrane beta strand</keyword>
<keyword evidence="6 8" id="KW-0472">Membrane</keyword>
<evidence type="ECO:0000256" key="2">
    <source>
        <dbReference type="ARBA" id="ARBA00022448"/>
    </source>
</evidence>
<comment type="caution">
    <text evidence="10">The sequence shown here is derived from an EMBL/GenBank/DDBJ whole genome shotgun (WGS) entry which is preliminary data.</text>
</comment>
<gene>
    <name evidence="10" type="ORF">DX914_10630</name>
</gene>
<comment type="subcellular location">
    <subcellularLocation>
        <location evidence="1 8">Cell outer membrane</location>
        <topology evidence="1 8">Multi-pass membrane protein</topology>
    </subcellularLocation>
</comment>
<keyword evidence="4 8" id="KW-0812">Transmembrane</keyword>
<dbReference type="Gene3D" id="2.40.170.20">
    <property type="entry name" value="TonB-dependent receptor, beta-barrel domain"/>
    <property type="match status" value="1"/>
</dbReference>
<dbReference type="GO" id="GO:0009279">
    <property type="term" value="C:cell outer membrane"/>
    <property type="evidence" value="ECO:0007669"/>
    <property type="project" value="UniProtKB-SubCell"/>
</dbReference>
<evidence type="ECO:0000256" key="3">
    <source>
        <dbReference type="ARBA" id="ARBA00022452"/>
    </source>
</evidence>
<evidence type="ECO:0000256" key="7">
    <source>
        <dbReference type="ARBA" id="ARBA00023237"/>
    </source>
</evidence>
<evidence type="ECO:0000256" key="1">
    <source>
        <dbReference type="ARBA" id="ARBA00004571"/>
    </source>
</evidence>
<keyword evidence="2 8" id="KW-0813">Transport</keyword>
<dbReference type="InterPro" id="IPR039426">
    <property type="entry name" value="TonB-dep_rcpt-like"/>
</dbReference>
<comment type="similarity">
    <text evidence="8">Belongs to the TonB-dependent receptor family.</text>
</comment>
<dbReference type="Gene3D" id="2.170.130.10">
    <property type="entry name" value="TonB-dependent receptor, plug domain"/>
    <property type="match status" value="1"/>
</dbReference>
<name>A0A371K6H2_9GAMM</name>
<dbReference type="PANTHER" id="PTHR30069:SF53">
    <property type="entry name" value="COLICIN I RECEPTOR-RELATED"/>
    <property type="match status" value="1"/>
</dbReference>
<keyword evidence="7 8" id="KW-0998">Cell outer membrane</keyword>
<accession>A0A371K6H2</accession>
<dbReference type="PANTHER" id="PTHR30069">
    <property type="entry name" value="TONB-DEPENDENT OUTER MEMBRANE RECEPTOR"/>
    <property type="match status" value="1"/>
</dbReference>
<dbReference type="InterPro" id="IPR036942">
    <property type="entry name" value="Beta-barrel_TonB_sf"/>
</dbReference>
<evidence type="ECO:0000256" key="6">
    <source>
        <dbReference type="ARBA" id="ARBA00023136"/>
    </source>
</evidence>
<keyword evidence="10" id="KW-0675">Receptor</keyword>
<dbReference type="PROSITE" id="PS52016">
    <property type="entry name" value="TONB_DEPENDENT_REC_3"/>
    <property type="match status" value="1"/>
</dbReference>
<evidence type="ECO:0000256" key="4">
    <source>
        <dbReference type="ARBA" id="ARBA00022692"/>
    </source>
</evidence>
<proteinExistence type="inferred from homology"/>
<keyword evidence="5" id="KW-0732">Signal</keyword>
<dbReference type="Pfam" id="PF07715">
    <property type="entry name" value="Plug"/>
    <property type="match status" value="1"/>
</dbReference>
<evidence type="ECO:0000256" key="5">
    <source>
        <dbReference type="ARBA" id="ARBA00022729"/>
    </source>
</evidence>
<dbReference type="InterPro" id="IPR037066">
    <property type="entry name" value="Plug_dom_sf"/>
</dbReference>
<reference evidence="10 11" key="1">
    <citation type="submission" date="2018-08" db="EMBL/GenBank/DDBJ databases">
        <title>Lysobacter sp. zong2l5, whole genome shotgun sequence.</title>
        <authorList>
            <person name="Zhang X."/>
            <person name="Feng G."/>
            <person name="Zhu H."/>
        </authorList>
    </citation>
    <scope>NUCLEOTIDE SEQUENCE [LARGE SCALE GENOMIC DNA]</scope>
    <source>
        <strain evidence="11">zong2l5</strain>
    </source>
</reference>
<dbReference type="AlphaFoldDB" id="A0A371K6H2"/>
<dbReference type="SUPFAM" id="SSF56935">
    <property type="entry name" value="Porins"/>
    <property type="match status" value="1"/>
</dbReference>
<evidence type="ECO:0000313" key="11">
    <source>
        <dbReference type="Proteomes" id="UP000264492"/>
    </source>
</evidence>
<evidence type="ECO:0000313" key="10">
    <source>
        <dbReference type="EMBL" id="RDZ29505.1"/>
    </source>
</evidence>
<dbReference type="Proteomes" id="UP000264492">
    <property type="component" value="Unassembled WGS sequence"/>
</dbReference>
<feature type="domain" description="TonB-dependent receptor plug" evidence="9">
    <location>
        <begin position="140"/>
        <end position="243"/>
    </location>
</feature>
<keyword evidence="11" id="KW-1185">Reference proteome</keyword>
<evidence type="ECO:0000256" key="8">
    <source>
        <dbReference type="PROSITE-ProRule" id="PRU01360"/>
    </source>
</evidence>
<organism evidence="10 11">
    <name type="scientific">Lysobacter silvisoli</name>
    <dbReference type="NCBI Taxonomy" id="2293254"/>
    <lineage>
        <taxon>Bacteria</taxon>
        <taxon>Pseudomonadati</taxon>
        <taxon>Pseudomonadota</taxon>
        <taxon>Gammaproteobacteria</taxon>
        <taxon>Lysobacterales</taxon>
        <taxon>Lysobacteraceae</taxon>
        <taxon>Lysobacter</taxon>
    </lineage>
</organism>
<dbReference type="InterPro" id="IPR012910">
    <property type="entry name" value="Plug_dom"/>
</dbReference>
<evidence type="ECO:0000259" key="9">
    <source>
        <dbReference type="Pfam" id="PF07715"/>
    </source>
</evidence>
<dbReference type="EMBL" id="QTSU01000001">
    <property type="protein sequence ID" value="RDZ29505.1"/>
    <property type="molecule type" value="Genomic_DNA"/>
</dbReference>
<protein>
    <submittedName>
        <fullName evidence="10">TonB-dependent receptor</fullName>
    </submittedName>
</protein>
<sequence length="718" mass="78064">MRAAQAGRACAVSGKRTLRSRERATMPGIGGCRHSVPTSCRGRARQGTGSATAAAQGLGWSWTRLSAAAGEGASDQGRGTMVRTYPDFVVRRRRYALAASLCALLQMPVSAAQTAPERIHDLDRTQVSASTLPISAAVASQHVTVLERADLDALQGLSVAEILSRQAGVVVDRGAGSGGYGALYLRGADPSHVVVLVDHVRQNDPLSSRGSAVDLNALSSQDVERIEIVRGNASVAHADAIAGLIHIHTRRAQPGARVGFAVGGHELRSAQAAWSGAALRLGAAQHEQGDGADGFQRTRAVDVGWQHGWDERLALHANARYADSVGRGYPDDSGGRDYAAIRALDRRSSRSRQFSLRGDYRTGAGGTLRAQLAHLARDGEEDSPGVAPGLRDPFGLPPTRSLSDYRRDEAALAWQSPAGERWLFGVGAQAQRERGELDSLIDFGFFVLPARFALQRDTASAYAEARWQGAAWAAQGGLRYERASRADGQWQPMLSLQRALAPGRGEWGLSLARSSKQPSFYALGHPLVGNPALRPERALQRELYYATSDEAPWRARFTVYSARYRDLVDFDAGPPPQLVNRARIEAEGLEWSASRLYRNDWRLSLDGNWMRVRDADGDTRLRYRPRLQWSARLDLPLGERRELGLALRHLGRRFDSSVPTGDAWLDAATTLDLSLQQQLGPARLLLAVDNLGNAREAETLGNPLPGRRLRLALQWALQ</sequence>
<dbReference type="GO" id="GO:0015889">
    <property type="term" value="P:cobalamin transport"/>
    <property type="evidence" value="ECO:0007669"/>
    <property type="project" value="TreeGrafter"/>
</dbReference>